<dbReference type="Proteomes" id="UP000184513">
    <property type="component" value="Unassembled WGS sequence"/>
</dbReference>
<name>A0A1M7MB69_9BACT</name>
<dbReference type="GO" id="GO:0016787">
    <property type="term" value="F:hydrolase activity"/>
    <property type="evidence" value="ECO:0007669"/>
    <property type="project" value="UniProtKB-KW"/>
</dbReference>
<evidence type="ECO:0000313" key="3">
    <source>
        <dbReference type="Proteomes" id="UP000184513"/>
    </source>
</evidence>
<dbReference type="Pfam" id="PF02129">
    <property type="entry name" value="Peptidase_S15"/>
    <property type="match status" value="1"/>
</dbReference>
<dbReference type="PANTHER" id="PTHR47381">
    <property type="entry name" value="ALPHA/BETA-HYDROLASES SUPERFAMILY PROTEIN"/>
    <property type="match status" value="1"/>
</dbReference>
<organism evidence="2 3">
    <name type="scientific">Cyclobacterium lianum</name>
    <dbReference type="NCBI Taxonomy" id="388280"/>
    <lineage>
        <taxon>Bacteria</taxon>
        <taxon>Pseudomonadati</taxon>
        <taxon>Bacteroidota</taxon>
        <taxon>Cytophagia</taxon>
        <taxon>Cytophagales</taxon>
        <taxon>Cyclobacteriaceae</taxon>
        <taxon>Cyclobacterium</taxon>
    </lineage>
</organism>
<accession>A0A1M7MB69</accession>
<protein>
    <submittedName>
        <fullName evidence="2">Abhydrolase family protein</fullName>
    </submittedName>
</protein>
<sequence length="333" mass="38307">MENVTLYLFAILIFFAPLPEVFPQTQSPMKKTENKEVQRKKLYQLLGRLPDRERPITAELISTEEKDGVIIEQLMLDINGQELVPAYFSKPKNASDQLPVVLFNHSHFGQYEVGKNEFVKGRKEMQSPPYAFALAKEGYAGLCIDSWGFGERSGRAELDIFKEMIWQGQVLFGMMVYDNLRALDYLVSRDDIDQDRIATMGMSMGSTMAWWLAALDERIKVCVDLNCLTDFHTLMEQGDLWLHGIYYYVPDLLNHFTTSSINALISPRPHLGLAGEFDPLTHMEGLKIIDKNLQKVYEKDGAPDAWQLNIYPVAHEETAEMRKDILQFLRDWL</sequence>
<keyword evidence="2" id="KW-0378">Hydrolase</keyword>
<feature type="domain" description="Xaa-Pro dipeptidyl-peptidase-like" evidence="1">
    <location>
        <begin position="90"/>
        <end position="257"/>
    </location>
</feature>
<dbReference type="PANTHER" id="PTHR47381:SF3">
    <property type="entry name" value="ALPHA_BETA-HYDROLASES SUPERFAMILY PROTEIN"/>
    <property type="match status" value="1"/>
</dbReference>
<dbReference type="Gene3D" id="3.40.50.1820">
    <property type="entry name" value="alpha/beta hydrolase"/>
    <property type="match status" value="1"/>
</dbReference>
<dbReference type="InterPro" id="IPR000383">
    <property type="entry name" value="Xaa-Pro-like_dom"/>
</dbReference>
<dbReference type="EMBL" id="FRCY01000004">
    <property type="protein sequence ID" value="SHM87515.1"/>
    <property type="molecule type" value="Genomic_DNA"/>
</dbReference>
<keyword evidence="3" id="KW-1185">Reference proteome</keyword>
<dbReference type="SUPFAM" id="SSF53474">
    <property type="entry name" value="alpha/beta-Hydrolases"/>
    <property type="match status" value="1"/>
</dbReference>
<dbReference type="ESTHER" id="9bact-a0a1m7mb69">
    <property type="family name" value="Abhydrolase_7"/>
</dbReference>
<reference evidence="2 3" key="1">
    <citation type="submission" date="2016-11" db="EMBL/GenBank/DDBJ databases">
        <authorList>
            <person name="Jaros S."/>
            <person name="Januszkiewicz K."/>
            <person name="Wedrychowicz H."/>
        </authorList>
    </citation>
    <scope>NUCLEOTIDE SEQUENCE [LARGE SCALE GENOMIC DNA]</scope>
    <source>
        <strain evidence="2 3">CGMCC 1.6102</strain>
    </source>
</reference>
<proteinExistence type="predicted"/>
<gene>
    <name evidence="2" type="ORF">SAMN04488057_104179</name>
</gene>
<dbReference type="STRING" id="388280.SAMN04488057_104179"/>
<evidence type="ECO:0000259" key="1">
    <source>
        <dbReference type="Pfam" id="PF02129"/>
    </source>
</evidence>
<dbReference type="AlphaFoldDB" id="A0A1M7MB69"/>
<evidence type="ECO:0000313" key="2">
    <source>
        <dbReference type="EMBL" id="SHM87515.1"/>
    </source>
</evidence>
<dbReference type="InterPro" id="IPR029058">
    <property type="entry name" value="AB_hydrolase_fold"/>
</dbReference>
<dbReference type="OrthoDB" id="3668964at2"/>